<dbReference type="InterPro" id="IPR014325">
    <property type="entry name" value="RNA_pol_sigma-E_actinobac"/>
</dbReference>
<dbReference type="InterPro" id="IPR014284">
    <property type="entry name" value="RNA_pol_sigma-70_dom"/>
</dbReference>
<dbReference type="Gene3D" id="1.10.1740.10">
    <property type="match status" value="1"/>
</dbReference>
<evidence type="ECO:0000256" key="2">
    <source>
        <dbReference type="ARBA" id="ARBA00023015"/>
    </source>
</evidence>
<comment type="similarity">
    <text evidence="1">Belongs to the sigma-70 factor family. ECF subfamily.</text>
</comment>
<proteinExistence type="inferred from homology"/>
<dbReference type="AlphaFoldDB" id="A0A2T0S514"/>
<dbReference type="GO" id="GO:0003677">
    <property type="term" value="F:DNA binding"/>
    <property type="evidence" value="ECO:0007669"/>
    <property type="project" value="UniProtKB-KW"/>
</dbReference>
<dbReference type="RefSeq" id="WP_106127932.1">
    <property type="nucleotide sequence ID" value="NZ_PVZG01000008.1"/>
</dbReference>
<dbReference type="Gene3D" id="1.10.10.10">
    <property type="entry name" value="Winged helix-like DNA-binding domain superfamily/Winged helix DNA-binding domain"/>
    <property type="match status" value="1"/>
</dbReference>
<sequence>MRGELEEAFRAMAATEMAPLRRFARSLTRDPHRADDLVQTALERMYMAWPRTHAVTDPGAYLRTVVVRLAVSESRRPWRREYSTDALPEQPYETGGASATRLDLTRALAVLTVKQRALVVLRYIEDRSVAEVAEVLGVSQGTVKRQCADAVAKLRRVLGNDFLDDPPEDRGSSRTATAVPQSPSGGNR</sequence>
<feature type="compositionally biased region" description="Polar residues" evidence="6">
    <location>
        <begin position="173"/>
        <end position="188"/>
    </location>
</feature>
<dbReference type="SUPFAM" id="SSF88946">
    <property type="entry name" value="Sigma2 domain of RNA polymerase sigma factors"/>
    <property type="match status" value="1"/>
</dbReference>
<dbReference type="InterPro" id="IPR036388">
    <property type="entry name" value="WH-like_DNA-bd_sf"/>
</dbReference>
<evidence type="ECO:0000256" key="6">
    <source>
        <dbReference type="SAM" id="MobiDB-lite"/>
    </source>
</evidence>
<name>A0A2T0S514_9ACTN</name>
<evidence type="ECO:0000259" key="7">
    <source>
        <dbReference type="Pfam" id="PF04542"/>
    </source>
</evidence>
<dbReference type="EMBL" id="PVZG01000008">
    <property type="protein sequence ID" value="PRY28515.1"/>
    <property type="molecule type" value="Genomic_DNA"/>
</dbReference>
<dbReference type="InterPro" id="IPR007627">
    <property type="entry name" value="RNA_pol_sigma70_r2"/>
</dbReference>
<keyword evidence="3" id="KW-0731">Sigma factor</keyword>
<comment type="caution">
    <text evidence="9">The sequence shown here is derived from an EMBL/GenBank/DDBJ whole genome shotgun (WGS) entry which is preliminary data.</text>
</comment>
<feature type="domain" description="RNA polymerase sigma-70 region 2" evidence="7">
    <location>
        <begin position="19"/>
        <end position="79"/>
    </location>
</feature>
<evidence type="ECO:0000256" key="5">
    <source>
        <dbReference type="ARBA" id="ARBA00023163"/>
    </source>
</evidence>
<dbReference type="PANTHER" id="PTHR43133:SF50">
    <property type="entry name" value="ECF RNA POLYMERASE SIGMA FACTOR SIGM"/>
    <property type="match status" value="1"/>
</dbReference>
<dbReference type="CDD" id="cd06171">
    <property type="entry name" value="Sigma70_r4"/>
    <property type="match status" value="1"/>
</dbReference>
<evidence type="ECO:0000256" key="3">
    <source>
        <dbReference type="ARBA" id="ARBA00023082"/>
    </source>
</evidence>
<dbReference type="Pfam" id="PF04542">
    <property type="entry name" value="Sigma70_r2"/>
    <property type="match status" value="1"/>
</dbReference>
<dbReference type="GO" id="GO:0016987">
    <property type="term" value="F:sigma factor activity"/>
    <property type="evidence" value="ECO:0007669"/>
    <property type="project" value="UniProtKB-KW"/>
</dbReference>
<dbReference type="InterPro" id="IPR013324">
    <property type="entry name" value="RNA_pol_sigma_r3/r4-like"/>
</dbReference>
<dbReference type="NCBIfam" id="TIGR02983">
    <property type="entry name" value="SigE-fam_strep"/>
    <property type="match status" value="1"/>
</dbReference>
<keyword evidence="10" id="KW-1185">Reference proteome</keyword>
<dbReference type="InterPro" id="IPR039425">
    <property type="entry name" value="RNA_pol_sigma-70-like"/>
</dbReference>
<evidence type="ECO:0000256" key="4">
    <source>
        <dbReference type="ARBA" id="ARBA00023125"/>
    </source>
</evidence>
<dbReference type="NCBIfam" id="TIGR02937">
    <property type="entry name" value="sigma70-ECF"/>
    <property type="match status" value="1"/>
</dbReference>
<dbReference type="Pfam" id="PF04545">
    <property type="entry name" value="Sigma70_r4"/>
    <property type="match status" value="1"/>
</dbReference>
<dbReference type="OrthoDB" id="3783006at2"/>
<feature type="region of interest" description="Disordered" evidence="6">
    <location>
        <begin position="162"/>
        <end position="188"/>
    </location>
</feature>
<dbReference type="Proteomes" id="UP000239209">
    <property type="component" value="Unassembled WGS sequence"/>
</dbReference>
<reference evidence="9 10" key="1">
    <citation type="submission" date="2018-03" db="EMBL/GenBank/DDBJ databases">
        <title>Genomic Encyclopedia of Archaeal and Bacterial Type Strains, Phase II (KMG-II): from individual species to whole genera.</title>
        <authorList>
            <person name="Goeker M."/>
        </authorList>
    </citation>
    <scope>NUCLEOTIDE SEQUENCE [LARGE SCALE GENOMIC DNA]</scope>
    <source>
        <strain evidence="9 10">DSM 45348</strain>
    </source>
</reference>
<keyword evidence="2" id="KW-0805">Transcription regulation</keyword>
<dbReference type="PANTHER" id="PTHR43133">
    <property type="entry name" value="RNA POLYMERASE ECF-TYPE SIGMA FACTO"/>
    <property type="match status" value="1"/>
</dbReference>
<evidence type="ECO:0000259" key="8">
    <source>
        <dbReference type="Pfam" id="PF04545"/>
    </source>
</evidence>
<dbReference type="InterPro" id="IPR007630">
    <property type="entry name" value="RNA_pol_sigma70_r4"/>
</dbReference>
<keyword evidence="4" id="KW-0238">DNA-binding</keyword>
<keyword evidence="5" id="KW-0804">Transcription</keyword>
<accession>A0A2T0S514</accession>
<dbReference type="SUPFAM" id="SSF88659">
    <property type="entry name" value="Sigma3 and sigma4 domains of RNA polymerase sigma factors"/>
    <property type="match status" value="1"/>
</dbReference>
<evidence type="ECO:0000256" key="1">
    <source>
        <dbReference type="ARBA" id="ARBA00010641"/>
    </source>
</evidence>
<evidence type="ECO:0000313" key="10">
    <source>
        <dbReference type="Proteomes" id="UP000239209"/>
    </source>
</evidence>
<feature type="domain" description="RNA polymerase sigma-70 region 4" evidence="8">
    <location>
        <begin position="107"/>
        <end position="155"/>
    </location>
</feature>
<protein>
    <submittedName>
        <fullName evidence="9">RNA polymerase sigma-70 factor (Sigma-E family)</fullName>
    </submittedName>
</protein>
<dbReference type="InterPro" id="IPR013325">
    <property type="entry name" value="RNA_pol_sigma_r2"/>
</dbReference>
<evidence type="ECO:0000313" key="9">
    <source>
        <dbReference type="EMBL" id="PRY28515.1"/>
    </source>
</evidence>
<gene>
    <name evidence="9" type="ORF">CLV70_108309</name>
</gene>
<dbReference type="GO" id="GO:0006352">
    <property type="term" value="P:DNA-templated transcription initiation"/>
    <property type="evidence" value="ECO:0007669"/>
    <property type="project" value="InterPro"/>
</dbReference>
<organism evidence="9 10">
    <name type="scientific">Pseudosporangium ferrugineum</name>
    <dbReference type="NCBI Taxonomy" id="439699"/>
    <lineage>
        <taxon>Bacteria</taxon>
        <taxon>Bacillati</taxon>
        <taxon>Actinomycetota</taxon>
        <taxon>Actinomycetes</taxon>
        <taxon>Micromonosporales</taxon>
        <taxon>Micromonosporaceae</taxon>
        <taxon>Pseudosporangium</taxon>
    </lineage>
</organism>